<dbReference type="EnsemblMetazoa" id="AQUA006849-RA">
    <property type="protein sequence ID" value="AQUA006849-PA"/>
    <property type="gene ID" value="AQUA006849"/>
</dbReference>
<dbReference type="Pfam" id="PF06477">
    <property type="entry name" value="DUF1091"/>
    <property type="match status" value="1"/>
</dbReference>
<sequence>MLHLQSFVVLLGVLLWTCVGVNAENVFNYEEQKNISRPYTMQVQRFLCIDAPYKETILHECRMIFRRNQRPLLNVSLEAPKKYNYLMIQFQLHYKFIKYQPFLIDIKAEGCDLMRDRKNDPTRHWLYGVMKDLMSSLVHRCPFGNRTYSGVVSVKEEIAPRSIPAGEYRMDGIFTSRTNVTLFSMQLFFEARRRGILKSMLEW</sequence>
<feature type="chain" id="PRO_5008874090" evidence="1">
    <location>
        <begin position="24"/>
        <end position="203"/>
    </location>
</feature>
<dbReference type="InterPro" id="IPR010512">
    <property type="entry name" value="DUF1091"/>
</dbReference>
<dbReference type="VEuPathDB" id="VectorBase:AQUA006849"/>
<organism evidence="2 3">
    <name type="scientific">Anopheles quadriannulatus</name>
    <name type="common">Mosquito</name>
    <dbReference type="NCBI Taxonomy" id="34691"/>
    <lineage>
        <taxon>Eukaryota</taxon>
        <taxon>Metazoa</taxon>
        <taxon>Ecdysozoa</taxon>
        <taxon>Arthropoda</taxon>
        <taxon>Hexapoda</taxon>
        <taxon>Insecta</taxon>
        <taxon>Pterygota</taxon>
        <taxon>Neoptera</taxon>
        <taxon>Endopterygota</taxon>
        <taxon>Diptera</taxon>
        <taxon>Nematocera</taxon>
        <taxon>Culicoidea</taxon>
        <taxon>Culicidae</taxon>
        <taxon>Anophelinae</taxon>
        <taxon>Anopheles</taxon>
    </lineage>
</organism>
<dbReference type="PANTHER" id="PTHR20898">
    <property type="entry name" value="DAEDALUS ON 3-RELATED-RELATED"/>
    <property type="match status" value="1"/>
</dbReference>
<keyword evidence="3" id="KW-1185">Reference proteome</keyword>
<reference evidence="2" key="1">
    <citation type="submission" date="2020-05" db="UniProtKB">
        <authorList>
            <consortium name="EnsemblMetazoa"/>
        </authorList>
    </citation>
    <scope>IDENTIFICATION</scope>
    <source>
        <strain evidence="2">SANGQUA</strain>
    </source>
</reference>
<protein>
    <submittedName>
        <fullName evidence="2">Uncharacterized protein</fullName>
    </submittedName>
</protein>
<evidence type="ECO:0000313" key="3">
    <source>
        <dbReference type="Proteomes" id="UP000076407"/>
    </source>
</evidence>
<evidence type="ECO:0000256" key="1">
    <source>
        <dbReference type="SAM" id="SignalP"/>
    </source>
</evidence>
<dbReference type="PANTHER" id="PTHR20898:SF0">
    <property type="entry name" value="DAEDALUS ON 3-RELATED"/>
    <property type="match status" value="1"/>
</dbReference>
<keyword evidence="1" id="KW-0732">Signal</keyword>
<evidence type="ECO:0000313" key="2">
    <source>
        <dbReference type="EnsemblMetazoa" id="AQUA006849-PA"/>
    </source>
</evidence>
<accession>A0A182XAK9</accession>
<name>A0A182XAK9_ANOQN</name>
<feature type="signal peptide" evidence="1">
    <location>
        <begin position="1"/>
        <end position="23"/>
    </location>
</feature>
<dbReference type="Proteomes" id="UP000076407">
    <property type="component" value="Unassembled WGS sequence"/>
</dbReference>
<proteinExistence type="predicted"/>
<dbReference type="AlphaFoldDB" id="A0A182XAK9"/>